<dbReference type="Pfam" id="PF02896">
    <property type="entry name" value="PEP-utilizers_C"/>
    <property type="match status" value="1"/>
</dbReference>
<dbReference type="EMBL" id="HBHQ01002960">
    <property type="protein sequence ID" value="CAD9810102.1"/>
    <property type="molecule type" value="Transcribed_RNA"/>
</dbReference>
<keyword evidence="9" id="KW-0418">Kinase</keyword>
<comment type="pathway">
    <text evidence="3">Carbohydrate biosynthesis; gluconeogenesis.</text>
</comment>
<dbReference type="Pfam" id="PF00391">
    <property type="entry name" value="PEP-utilizers"/>
    <property type="match status" value="1"/>
</dbReference>
<evidence type="ECO:0000256" key="5">
    <source>
        <dbReference type="ARBA" id="ARBA00011996"/>
    </source>
</evidence>
<dbReference type="Gene3D" id="3.30.1490.20">
    <property type="entry name" value="ATP-grasp fold, A domain"/>
    <property type="match status" value="1"/>
</dbReference>
<dbReference type="InterPro" id="IPR018274">
    <property type="entry name" value="PEP_util_AS"/>
</dbReference>
<dbReference type="NCBIfam" id="NF005057">
    <property type="entry name" value="PRK06464.1"/>
    <property type="match status" value="1"/>
</dbReference>
<dbReference type="FunFam" id="3.30.470.20:FF:000017">
    <property type="entry name" value="Phosphoenolpyruvate synthase"/>
    <property type="match status" value="1"/>
</dbReference>
<dbReference type="InterPro" id="IPR040442">
    <property type="entry name" value="Pyrv_kinase-like_dom_sf"/>
</dbReference>
<dbReference type="InterPro" id="IPR008279">
    <property type="entry name" value="PEP-util_enz_mobile_dom"/>
</dbReference>
<protein>
    <recommendedName>
        <fullName evidence="5">pyruvate, water dikinase</fullName>
        <ecNumber evidence="5">2.7.9.2</ecNumber>
    </recommendedName>
    <alternativeName>
        <fullName evidence="12">Pyruvate, water dikinase</fullName>
    </alternativeName>
</protein>
<sequence length="838" mass="92704">MKKDVGHAPYVEWFENLKREDVERVGGKNSSLGEMVSQLTEIGISVPPGYATTSDAYWHNLAETNLKPIITKEIDLFIEGKKALSLVGSTIRGAIAHAPTPKDLEREIIAAYIQLGNRVHEKNPSVAVRSSATAEDLPEASFAGQQETFLNVRGEQQLLQACRNCWASLFTDRAIVYRQEHGFDHMKVALSIGIQLMARSDRGASGVMFTIDTETGFPDVCVINSAWGLGENVVKGEVNPDEFVLFKPMLKNSALKPILRKSLGEKEKTMILGRGGPLYTKNINTPKSRRQKFSITDGDAIQLAKWGMMIEDHYSAGRGMKTPMDIEWAKDGLSGKLYIVQARPETVQSQVKQGAELISYRVTEKNLPKPLVTGRSIGQKIVTGEACVIQTVEEIDQFRPGCILISEITDPDWVPIMKQAIGIVTDHGGRTCHAAIISRELGIPAVVGTGDSTDEIRDGALITLCCDGGEVGIVYPGKVAYERKSTDLTKIAKSKTKIMLNLADPDSAFRWWKLPIDGIGLARMEFCVMEHVKVHPMALAHPERVQDPEILWQIEEMTKDYETPSDYFVQTLARGIGQLAALAYPNPMILRMSDFKTNEYATLFGGEDFEPKEENPMIGFRGASRYYSPRYEDGFKLECKAVRYARETMGFTNLIVMIPFCRTLEEADKVLEVMAKEGLARSKDFQIYVMCEIPSNVILATQFAKRFDGFSIGSNDLTQLTLGVDRDSENLAHLFDERNEAVLTMIRNCIRDAKAAGSKVGICGQAPSDHPGFAELLVDMGIDSISLNPDSVLGVRQRVAAHEKKIGVSAQKQTNEPTTRRCVIPVSVKGVDHVVEGH</sequence>
<dbReference type="InterPro" id="IPR002192">
    <property type="entry name" value="PPDK_AMP/ATP-bd"/>
</dbReference>
<keyword evidence="8" id="KW-0547">Nucleotide-binding</keyword>
<dbReference type="PROSITE" id="PS00742">
    <property type="entry name" value="PEP_ENZYMES_2"/>
    <property type="match status" value="1"/>
</dbReference>
<dbReference type="SUPFAM" id="SSF56059">
    <property type="entry name" value="Glutathione synthetase ATP-binding domain-like"/>
    <property type="match status" value="1"/>
</dbReference>
<feature type="domain" description="PEP-utilising enzyme C-terminal" evidence="16">
    <location>
        <begin position="492"/>
        <end position="802"/>
    </location>
</feature>
<reference evidence="17" key="1">
    <citation type="submission" date="2021-01" db="EMBL/GenBank/DDBJ databases">
        <authorList>
            <person name="Corre E."/>
            <person name="Pelletier E."/>
            <person name="Niang G."/>
            <person name="Scheremetjew M."/>
            <person name="Finn R."/>
            <person name="Kale V."/>
            <person name="Holt S."/>
            <person name="Cochrane G."/>
            <person name="Meng A."/>
            <person name="Brown T."/>
            <person name="Cohen L."/>
        </authorList>
    </citation>
    <scope>NUCLEOTIDE SEQUENCE</scope>
    <source>
        <strain evidence="17">CCMP2084</strain>
    </source>
</reference>
<dbReference type="InterPro" id="IPR013815">
    <property type="entry name" value="ATP_grasp_subdomain_1"/>
</dbReference>
<name>A0A7S2U6L0_9STRA</name>
<keyword evidence="7" id="KW-0479">Metal-binding</keyword>
<organism evidence="17">
    <name type="scientific">Attheya septentrionalis</name>
    <dbReference type="NCBI Taxonomy" id="420275"/>
    <lineage>
        <taxon>Eukaryota</taxon>
        <taxon>Sar</taxon>
        <taxon>Stramenopiles</taxon>
        <taxon>Ochrophyta</taxon>
        <taxon>Bacillariophyta</taxon>
        <taxon>Coscinodiscophyceae</taxon>
        <taxon>Chaetocerotophycidae</taxon>
        <taxon>Chaetocerotales</taxon>
        <taxon>Attheyaceae</taxon>
        <taxon>Attheya</taxon>
    </lineage>
</organism>
<evidence type="ECO:0000256" key="13">
    <source>
        <dbReference type="ARBA" id="ARBA00047700"/>
    </source>
</evidence>
<accession>A0A7S2U6L0</accession>
<comment type="catalytic activity">
    <reaction evidence="13">
        <text>pyruvate + ATP + H2O = phosphoenolpyruvate + AMP + phosphate + 2 H(+)</text>
        <dbReference type="Rhea" id="RHEA:11364"/>
        <dbReference type="ChEBI" id="CHEBI:15361"/>
        <dbReference type="ChEBI" id="CHEBI:15377"/>
        <dbReference type="ChEBI" id="CHEBI:15378"/>
        <dbReference type="ChEBI" id="CHEBI:30616"/>
        <dbReference type="ChEBI" id="CHEBI:43474"/>
        <dbReference type="ChEBI" id="CHEBI:58702"/>
        <dbReference type="ChEBI" id="CHEBI:456215"/>
        <dbReference type="EC" id="2.7.9.2"/>
    </reaction>
</comment>
<dbReference type="GO" id="GO:0008986">
    <property type="term" value="F:pyruvate, water dikinase activity"/>
    <property type="evidence" value="ECO:0007669"/>
    <property type="project" value="UniProtKB-EC"/>
</dbReference>
<dbReference type="AlphaFoldDB" id="A0A7S2U6L0"/>
<dbReference type="GO" id="GO:0046872">
    <property type="term" value="F:metal ion binding"/>
    <property type="evidence" value="ECO:0007669"/>
    <property type="project" value="UniProtKB-KW"/>
</dbReference>
<dbReference type="Pfam" id="PF01326">
    <property type="entry name" value="PPDK_N"/>
    <property type="match status" value="1"/>
</dbReference>
<dbReference type="Gene3D" id="3.50.30.10">
    <property type="entry name" value="Phosphohistidine domain"/>
    <property type="match status" value="1"/>
</dbReference>
<dbReference type="InterPro" id="IPR015813">
    <property type="entry name" value="Pyrv/PenolPyrv_kinase-like_dom"/>
</dbReference>
<evidence type="ECO:0000259" key="15">
    <source>
        <dbReference type="Pfam" id="PF01326"/>
    </source>
</evidence>
<evidence type="ECO:0000256" key="3">
    <source>
        <dbReference type="ARBA" id="ARBA00004742"/>
    </source>
</evidence>
<keyword evidence="10" id="KW-0067">ATP-binding</keyword>
<proteinExistence type="inferred from homology"/>
<dbReference type="UniPathway" id="UPA00138"/>
<evidence type="ECO:0000256" key="2">
    <source>
        <dbReference type="ARBA" id="ARBA00002988"/>
    </source>
</evidence>
<dbReference type="Gene3D" id="3.30.470.20">
    <property type="entry name" value="ATP-grasp fold, B domain"/>
    <property type="match status" value="1"/>
</dbReference>
<dbReference type="PANTHER" id="PTHR43030">
    <property type="entry name" value="PHOSPHOENOLPYRUVATE SYNTHASE"/>
    <property type="match status" value="1"/>
</dbReference>
<dbReference type="PIRSF" id="PIRSF000854">
    <property type="entry name" value="PEP_synthase"/>
    <property type="match status" value="1"/>
</dbReference>
<dbReference type="EC" id="2.7.9.2" evidence="5"/>
<dbReference type="NCBIfam" id="TIGR01418">
    <property type="entry name" value="PEP_synth"/>
    <property type="match status" value="1"/>
</dbReference>
<dbReference type="InterPro" id="IPR023151">
    <property type="entry name" value="PEP_util_CS"/>
</dbReference>
<dbReference type="GO" id="GO:0006094">
    <property type="term" value="P:gluconeogenesis"/>
    <property type="evidence" value="ECO:0007669"/>
    <property type="project" value="UniProtKB-UniPathway"/>
</dbReference>
<comment type="similarity">
    <text evidence="4">Belongs to the PEP-utilizing enzyme family.</text>
</comment>
<dbReference type="SUPFAM" id="SSF52009">
    <property type="entry name" value="Phosphohistidine domain"/>
    <property type="match status" value="1"/>
</dbReference>
<dbReference type="FunFam" id="3.30.1490.20:FF:000010">
    <property type="entry name" value="Phosphoenolpyruvate synthase"/>
    <property type="match status" value="1"/>
</dbReference>
<dbReference type="GO" id="GO:0005524">
    <property type="term" value="F:ATP binding"/>
    <property type="evidence" value="ECO:0007669"/>
    <property type="project" value="UniProtKB-KW"/>
</dbReference>
<evidence type="ECO:0000256" key="11">
    <source>
        <dbReference type="ARBA" id="ARBA00022842"/>
    </source>
</evidence>
<dbReference type="SUPFAM" id="SSF51621">
    <property type="entry name" value="Phosphoenolpyruvate/pyruvate domain"/>
    <property type="match status" value="1"/>
</dbReference>
<feature type="domain" description="PEP-utilising enzyme mobile" evidence="14">
    <location>
        <begin position="399"/>
        <end position="469"/>
    </location>
</feature>
<feature type="domain" description="Pyruvate phosphate dikinase AMP/ATP-binding" evidence="15">
    <location>
        <begin position="23"/>
        <end position="354"/>
    </location>
</feature>
<evidence type="ECO:0000259" key="14">
    <source>
        <dbReference type="Pfam" id="PF00391"/>
    </source>
</evidence>
<comment type="function">
    <text evidence="2">Catalyzes the phosphorylation of pyruvate to phosphoenolpyruvate.</text>
</comment>
<evidence type="ECO:0000256" key="8">
    <source>
        <dbReference type="ARBA" id="ARBA00022741"/>
    </source>
</evidence>
<evidence type="ECO:0000256" key="9">
    <source>
        <dbReference type="ARBA" id="ARBA00022777"/>
    </source>
</evidence>
<evidence type="ECO:0000256" key="4">
    <source>
        <dbReference type="ARBA" id="ARBA00007837"/>
    </source>
</evidence>
<gene>
    <name evidence="17" type="ORF">ASEP1449_LOCUS1925</name>
</gene>
<keyword evidence="11" id="KW-0460">Magnesium</keyword>
<evidence type="ECO:0000256" key="7">
    <source>
        <dbReference type="ARBA" id="ARBA00022723"/>
    </source>
</evidence>
<evidence type="ECO:0000256" key="6">
    <source>
        <dbReference type="ARBA" id="ARBA00022679"/>
    </source>
</evidence>
<evidence type="ECO:0000256" key="12">
    <source>
        <dbReference type="ARBA" id="ARBA00033470"/>
    </source>
</evidence>
<dbReference type="InterPro" id="IPR000121">
    <property type="entry name" value="PEP_util_C"/>
</dbReference>
<comment type="cofactor">
    <cofactor evidence="1">
        <name>Mg(2+)</name>
        <dbReference type="ChEBI" id="CHEBI:18420"/>
    </cofactor>
</comment>
<evidence type="ECO:0000256" key="1">
    <source>
        <dbReference type="ARBA" id="ARBA00001946"/>
    </source>
</evidence>
<keyword evidence="6" id="KW-0808">Transferase</keyword>
<evidence type="ECO:0000259" key="16">
    <source>
        <dbReference type="Pfam" id="PF02896"/>
    </source>
</evidence>
<dbReference type="InterPro" id="IPR006319">
    <property type="entry name" value="PEP_synth"/>
</dbReference>
<evidence type="ECO:0000256" key="10">
    <source>
        <dbReference type="ARBA" id="ARBA00022840"/>
    </source>
</evidence>
<dbReference type="PRINTS" id="PR01736">
    <property type="entry name" value="PHPHTRNFRASE"/>
</dbReference>
<evidence type="ECO:0000313" key="17">
    <source>
        <dbReference type="EMBL" id="CAD9810102.1"/>
    </source>
</evidence>
<dbReference type="InterPro" id="IPR036637">
    <property type="entry name" value="Phosphohistidine_dom_sf"/>
</dbReference>
<dbReference type="PANTHER" id="PTHR43030:SF1">
    <property type="entry name" value="PHOSPHOENOLPYRUVATE SYNTHASE"/>
    <property type="match status" value="1"/>
</dbReference>
<dbReference type="PROSITE" id="PS00370">
    <property type="entry name" value="PEP_ENZYMES_PHOS_SITE"/>
    <property type="match status" value="1"/>
</dbReference>
<dbReference type="Gene3D" id="3.20.20.60">
    <property type="entry name" value="Phosphoenolpyruvate-binding domains"/>
    <property type="match status" value="1"/>
</dbReference>